<keyword evidence="1" id="KW-1185">Reference proteome</keyword>
<proteinExistence type="predicted"/>
<sequence length="89" mass="9380">MNDKPQPLKGKSLKSVSINELQLAIADAIHSLTGAEVFVDVTQLSTDAPKADLATDAVAILHGYTLERFAVGLTITSKLYPDYGPGGPL</sequence>
<accession>A0A8B6XCF1</accession>
<dbReference type="Proteomes" id="UP000675920">
    <property type="component" value="Unplaced"/>
</dbReference>
<dbReference type="AlphaFoldDB" id="A0A8B6XCF1"/>
<evidence type="ECO:0000313" key="2">
    <source>
        <dbReference type="RefSeq" id="WP_156924275.1"/>
    </source>
</evidence>
<protein>
    <submittedName>
        <fullName evidence="2">Uncharacterized protein</fullName>
    </submittedName>
</protein>
<reference evidence="2" key="1">
    <citation type="submission" date="2025-08" db="UniProtKB">
        <authorList>
            <consortium name="RefSeq"/>
        </authorList>
    </citation>
    <scope>IDENTIFICATION</scope>
</reference>
<name>A0A8B6XCF1_9BURK</name>
<evidence type="ECO:0000313" key="1">
    <source>
        <dbReference type="Proteomes" id="UP000675920"/>
    </source>
</evidence>
<dbReference type="RefSeq" id="WP_156924275.1">
    <property type="nucleotide sequence ID" value="NZ_AXWS01000007.1"/>
</dbReference>
<organism evidence="1 2">
    <name type="scientific">Derxia gummosa DSM 723</name>
    <dbReference type="NCBI Taxonomy" id="1121388"/>
    <lineage>
        <taxon>Bacteria</taxon>
        <taxon>Pseudomonadati</taxon>
        <taxon>Pseudomonadota</taxon>
        <taxon>Betaproteobacteria</taxon>
        <taxon>Burkholderiales</taxon>
        <taxon>Alcaligenaceae</taxon>
        <taxon>Derxia</taxon>
    </lineage>
</organism>